<feature type="domain" description="GATA-type" evidence="6">
    <location>
        <begin position="395"/>
        <end position="430"/>
    </location>
</feature>
<evidence type="ECO:0000256" key="3">
    <source>
        <dbReference type="ARBA" id="ARBA00022833"/>
    </source>
</evidence>
<dbReference type="InterPro" id="IPR052138">
    <property type="entry name" value="GATA_ZnFinger_Domain"/>
</dbReference>
<feature type="compositionally biased region" description="Polar residues" evidence="5">
    <location>
        <begin position="142"/>
        <end position="151"/>
    </location>
</feature>
<dbReference type="InterPro" id="IPR000679">
    <property type="entry name" value="Znf_GATA"/>
</dbReference>
<accession>A0A061R2D5</accession>
<dbReference type="InterPro" id="IPR013088">
    <property type="entry name" value="Znf_NHR/GATA"/>
</dbReference>
<keyword evidence="1" id="KW-0479">Metal-binding</keyword>
<feature type="region of interest" description="Disordered" evidence="5">
    <location>
        <begin position="345"/>
        <end position="399"/>
    </location>
</feature>
<feature type="region of interest" description="Disordered" evidence="5">
    <location>
        <begin position="295"/>
        <end position="329"/>
    </location>
</feature>
<dbReference type="SUPFAM" id="SSF57716">
    <property type="entry name" value="Glucocorticoid receptor-like (DNA-binding domain)"/>
    <property type="match status" value="1"/>
</dbReference>
<evidence type="ECO:0000313" key="8">
    <source>
        <dbReference type="EMBL" id="JAC77306.1"/>
    </source>
</evidence>
<dbReference type="GO" id="GO:0006355">
    <property type="term" value="P:regulation of DNA-templated transcription"/>
    <property type="evidence" value="ECO:0007669"/>
    <property type="project" value="InterPro"/>
</dbReference>
<dbReference type="EMBL" id="GBEZ01019493">
    <property type="protein sequence ID" value="JAC67072.1"/>
    <property type="molecule type" value="Transcribed_RNA"/>
</dbReference>
<dbReference type="AlphaFoldDB" id="A0A061R2D5"/>
<evidence type="ECO:0000256" key="2">
    <source>
        <dbReference type="ARBA" id="ARBA00022771"/>
    </source>
</evidence>
<dbReference type="PROSITE" id="PS00344">
    <property type="entry name" value="GATA_ZN_FINGER_1"/>
    <property type="match status" value="1"/>
</dbReference>
<dbReference type="CDD" id="cd00202">
    <property type="entry name" value="ZnF_GATA"/>
    <property type="match status" value="1"/>
</dbReference>
<evidence type="ECO:0000256" key="4">
    <source>
        <dbReference type="PROSITE-ProRule" id="PRU00094"/>
    </source>
</evidence>
<name>A0A061R2D5_9CHLO</name>
<keyword evidence="3" id="KW-0862">Zinc</keyword>
<evidence type="ECO:0000256" key="1">
    <source>
        <dbReference type="ARBA" id="ARBA00022723"/>
    </source>
</evidence>
<keyword evidence="2 4" id="KW-0863">Zinc-finger</keyword>
<dbReference type="PANTHER" id="PTHR47255">
    <property type="entry name" value="GATA TRANSCRIPTION FACTOR 22-RELATED"/>
    <property type="match status" value="1"/>
</dbReference>
<dbReference type="EMBL" id="GBEZ01008220">
    <property type="protein sequence ID" value="JAC77306.1"/>
    <property type="molecule type" value="Transcribed_RNA"/>
</dbReference>
<evidence type="ECO:0000259" key="6">
    <source>
        <dbReference type="PROSITE" id="PS50114"/>
    </source>
</evidence>
<evidence type="ECO:0000256" key="5">
    <source>
        <dbReference type="SAM" id="MobiDB-lite"/>
    </source>
</evidence>
<evidence type="ECO:0000313" key="7">
    <source>
        <dbReference type="EMBL" id="JAC67072.1"/>
    </source>
</evidence>
<feature type="compositionally biased region" description="Polar residues" evidence="5">
    <location>
        <begin position="370"/>
        <end position="389"/>
    </location>
</feature>
<dbReference type="GO" id="GO:0008270">
    <property type="term" value="F:zinc ion binding"/>
    <property type="evidence" value="ECO:0007669"/>
    <property type="project" value="UniProtKB-KW"/>
</dbReference>
<dbReference type="Gene3D" id="3.30.50.10">
    <property type="entry name" value="Erythroid Transcription Factor GATA-1, subunit A"/>
    <property type="match status" value="1"/>
</dbReference>
<reference evidence="7" key="1">
    <citation type="submission" date="2014-05" db="EMBL/GenBank/DDBJ databases">
        <title>The transcriptome of the halophilic microalga Tetraselmis sp. GSL018 isolated from the Great Salt Lake, Utah.</title>
        <authorList>
            <person name="Jinkerson R.E."/>
            <person name="D'Adamo S."/>
            <person name="Posewitz M.C."/>
        </authorList>
    </citation>
    <scope>NUCLEOTIDE SEQUENCE</scope>
    <source>
        <strain evidence="7">GSL018</strain>
    </source>
</reference>
<proteinExistence type="predicted"/>
<feature type="compositionally biased region" description="Polar residues" evidence="5">
    <location>
        <begin position="346"/>
        <end position="355"/>
    </location>
</feature>
<dbReference type="GO" id="GO:0043565">
    <property type="term" value="F:sequence-specific DNA binding"/>
    <property type="evidence" value="ECO:0007669"/>
    <property type="project" value="InterPro"/>
</dbReference>
<sequence>MASALFAMEDNGFLQTDFSSVLGNRQDCRQASKEAMITTINPVSETDLLCDGVLMDFTHEFSERPDTFLLTGSDSSGTGVSENLEDLFPEWLGVKGYDVLGAEAGAEESDLASTQTPVGLVNSENSGESSALAPPPFLASELHTQGSSGSQIEDTLWANEVPNLPDIVDLASGGSCTAEFDPDMNHDLGMRGAGAGLLALSLPTGALPVDCSGVDGYSGAGIDTCQRTIGSWDMESGTLPGTIAGETIRSTHELHPRLASRFEAVFDSKPDHMMQDFKNRELSIRMRPGDHFCKHADGASETGDDSSGNFFLPSMPAQKSEGDTGSACGEHKWSFFQQGAEIQRAHSFTHSSTPAKTHGRGRKRRAVQSAAVQNSLGRDSALSRRQPQQAAAKAGMSGQACLNCGTTSTPLWRGGPQGPKTLCNACGVRYMKSNKRPRERQV</sequence>
<feature type="compositionally biased region" description="Basic residues" evidence="5">
    <location>
        <begin position="357"/>
        <end position="366"/>
    </location>
</feature>
<organism evidence="7">
    <name type="scientific">Tetraselmis sp. GSL018</name>
    <dbReference type="NCBI Taxonomy" id="582737"/>
    <lineage>
        <taxon>Eukaryota</taxon>
        <taxon>Viridiplantae</taxon>
        <taxon>Chlorophyta</taxon>
        <taxon>core chlorophytes</taxon>
        <taxon>Chlorodendrophyceae</taxon>
        <taxon>Chlorodendrales</taxon>
        <taxon>Chlorodendraceae</taxon>
        <taxon>Tetraselmis</taxon>
    </lineage>
</organism>
<protein>
    <recommendedName>
        <fullName evidence="6">GATA-type domain-containing protein</fullName>
    </recommendedName>
</protein>
<gene>
    <name evidence="7" type="ORF">TSPGSL018_12090</name>
    <name evidence="8" type="ORF">TSPGSL018_18060</name>
</gene>
<dbReference type="PROSITE" id="PS50114">
    <property type="entry name" value="GATA_ZN_FINGER_2"/>
    <property type="match status" value="1"/>
</dbReference>
<dbReference type="SMART" id="SM00401">
    <property type="entry name" value="ZnF_GATA"/>
    <property type="match status" value="1"/>
</dbReference>
<dbReference type="PANTHER" id="PTHR47255:SF4">
    <property type="entry name" value="GATA ZINC FINGER DOMAIN-CONTAINING PROTEIN 12"/>
    <property type="match status" value="1"/>
</dbReference>
<feature type="region of interest" description="Disordered" evidence="5">
    <location>
        <begin position="123"/>
        <end position="151"/>
    </location>
</feature>
<dbReference type="Pfam" id="PF00320">
    <property type="entry name" value="GATA"/>
    <property type="match status" value="1"/>
</dbReference>